<dbReference type="InterPro" id="IPR007955">
    <property type="entry name" value="Bystin"/>
</dbReference>
<feature type="compositionally biased region" description="Basic and acidic residues" evidence="2">
    <location>
        <begin position="1"/>
        <end position="14"/>
    </location>
</feature>
<keyword evidence="4" id="KW-1185">Reference proteome</keyword>
<dbReference type="OrthoDB" id="2192561at2759"/>
<comment type="caution">
    <text evidence="3">The sequence shown here is derived from an EMBL/GenBank/DDBJ whole genome shotgun (WGS) entry which is preliminary data.</text>
</comment>
<sequence length="466" mass="53315">MGKAAKEKQRHEPLYQEYQADNSKDVTTKSRKKFKNRELNREKKEQDQGFVNSKMSNKILKAAREQQEEIELEENDLSSFLEYRGSKSSSKKGSYEIEESDEDDLYSSDGEFSFQDFDSLEIEIDPKDAEIFEKLMPQAPQKRQNLADIIAAKIQEFNEAKSSLNASQGIEDANSNSSIQKPAQGINPKVAEVYKKVGELLSRYKSGALPKAFKIIPSIKNWEQVLYLTSPHSWTPHSVYQATRIFISNMKPKQSQKFLSLILLDRVREDIRSNKKLNYHLYMALKKALYRPAAFFKGILFPLCESGDCTLRESVIIGSVLSKVSIPVLHSAAALMHLANLEYNGPIALFIRILLDKKYALPYRVVDALVFHFIQFTNPANVNASYLNDNGQLPVLWHQSLLVFVQRYKTDLAPDQKAELHKLLKVHYHPQISEEIKRELNNSTSRGEIIAPSQVDHTNMPEIEMN</sequence>
<dbReference type="GO" id="GO:0030688">
    <property type="term" value="C:preribosome, small subunit precursor"/>
    <property type="evidence" value="ECO:0007669"/>
    <property type="project" value="TreeGrafter"/>
</dbReference>
<feature type="compositionally biased region" description="Acidic residues" evidence="2">
    <location>
        <begin position="96"/>
        <end position="106"/>
    </location>
</feature>
<feature type="region of interest" description="Disordered" evidence="2">
    <location>
        <begin position="1"/>
        <end position="56"/>
    </location>
</feature>
<dbReference type="AlphaFoldDB" id="A0A2T9ZI34"/>
<name>A0A2T9ZI34_9FUNG</name>
<evidence type="ECO:0000256" key="2">
    <source>
        <dbReference type="SAM" id="MobiDB-lite"/>
    </source>
</evidence>
<dbReference type="GO" id="GO:0030515">
    <property type="term" value="F:snoRNA binding"/>
    <property type="evidence" value="ECO:0007669"/>
    <property type="project" value="TreeGrafter"/>
</dbReference>
<dbReference type="PANTHER" id="PTHR12821:SF0">
    <property type="entry name" value="BYSTIN"/>
    <property type="match status" value="1"/>
</dbReference>
<evidence type="ECO:0008006" key="5">
    <source>
        <dbReference type="Google" id="ProtNLM"/>
    </source>
</evidence>
<dbReference type="GO" id="GO:0005730">
    <property type="term" value="C:nucleolus"/>
    <property type="evidence" value="ECO:0007669"/>
    <property type="project" value="TreeGrafter"/>
</dbReference>
<gene>
    <name evidence="3" type="ORF">BB560_001339</name>
</gene>
<protein>
    <recommendedName>
        <fullName evidence="5">Bystin</fullName>
    </recommendedName>
</protein>
<dbReference type="Proteomes" id="UP000245609">
    <property type="component" value="Unassembled WGS sequence"/>
</dbReference>
<comment type="similarity">
    <text evidence="1">Belongs to the bystin family.</text>
</comment>
<accession>A0A2T9ZI34</accession>
<dbReference type="PANTHER" id="PTHR12821">
    <property type="entry name" value="BYSTIN"/>
    <property type="match status" value="1"/>
</dbReference>
<evidence type="ECO:0000313" key="3">
    <source>
        <dbReference type="EMBL" id="PVV04167.1"/>
    </source>
</evidence>
<proteinExistence type="inferred from homology"/>
<dbReference type="GO" id="GO:0005737">
    <property type="term" value="C:cytoplasm"/>
    <property type="evidence" value="ECO:0007669"/>
    <property type="project" value="TreeGrafter"/>
</dbReference>
<evidence type="ECO:0000256" key="1">
    <source>
        <dbReference type="ARBA" id="ARBA00007114"/>
    </source>
</evidence>
<dbReference type="Pfam" id="PF05291">
    <property type="entry name" value="Bystin"/>
    <property type="match status" value="1"/>
</dbReference>
<reference evidence="3 4" key="1">
    <citation type="journal article" date="2018" name="MBio">
        <title>Comparative Genomics Reveals the Core Gene Toolbox for the Fungus-Insect Symbiosis.</title>
        <authorList>
            <person name="Wang Y."/>
            <person name="Stata M."/>
            <person name="Wang W."/>
            <person name="Stajich J.E."/>
            <person name="White M.M."/>
            <person name="Moncalvo J.M."/>
        </authorList>
    </citation>
    <scope>NUCLEOTIDE SEQUENCE [LARGE SCALE GENOMIC DNA]</scope>
    <source>
        <strain evidence="3 4">SC-DP-2</strain>
    </source>
</reference>
<feature type="region of interest" description="Disordered" evidence="2">
    <location>
        <begin position="71"/>
        <end position="108"/>
    </location>
</feature>
<dbReference type="STRING" id="133381.A0A2T9ZI34"/>
<evidence type="ECO:0000313" key="4">
    <source>
        <dbReference type="Proteomes" id="UP000245609"/>
    </source>
</evidence>
<organism evidence="3 4">
    <name type="scientific">Smittium megazygosporum</name>
    <dbReference type="NCBI Taxonomy" id="133381"/>
    <lineage>
        <taxon>Eukaryota</taxon>
        <taxon>Fungi</taxon>
        <taxon>Fungi incertae sedis</taxon>
        <taxon>Zoopagomycota</taxon>
        <taxon>Kickxellomycotina</taxon>
        <taxon>Harpellomycetes</taxon>
        <taxon>Harpellales</taxon>
        <taxon>Legeriomycetaceae</taxon>
        <taxon>Smittium</taxon>
    </lineage>
</organism>
<dbReference type="GO" id="GO:0006364">
    <property type="term" value="P:rRNA processing"/>
    <property type="evidence" value="ECO:0007669"/>
    <property type="project" value="TreeGrafter"/>
</dbReference>
<dbReference type="EMBL" id="MBFS01000153">
    <property type="protein sequence ID" value="PVV04167.1"/>
    <property type="molecule type" value="Genomic_DNA"/>
</dbReference>
<feature type="compositionally biased region" description="Basic and acidic residues" evidence="2">
    <location>
        <begin position="36"/>
        <end position="47"/>
    </location>
</feature>